<dbReference type="SUPFAM" id="SSF56300">
    <property type="entry name" value="Metallo-dependent phosphatases"/>
    <property type="match status" value="1"/>
</dbReference>
<dbReference type="GO" id="GO:0007095">
    <property type="term" value="P:mitotic G2 DNA damage checkpoint signaling"/>
    <property type="evidence" value="ECO:0007669"/>
    <property type="project" value="TreeGrafter"/>
</dbReference>
<dbReference type="CDD" id="cd00840">
    <property type="entry name" value="MPP_Mre11_N"/>
    <property type="match status" value="1"/>
</dbReference>
<dbReference type="AlphaFoldDB" id="A0A7F5RCM8"/>
<dbReference type="GO" id="GO:0006303">
    <property type="term" value="P:double-strand break repair via nonhomologous end joining"/>
    <property type="evidence" value="ECO:0007669"/>
    <property type="project" value="TreeGrafter"/>
</dbReference>
<dbReference type="SMART" id="SM01347">
    <property type="entry name" value="Mre11_DNA_bind"/>
    <property type="match status" value="1"/>
</dbReference>
<evidence type="ECO:0000256" key="19">
    <source>
        <dbReference type="SAM" id="MobiDB-lite"/>
    </source>
</evidence>
<keyword evidence="15 16" id="KW-0469">Meiosis</keyword>
<evidence type="ECO:0000256" key="13">
    <source>
        <dbReference type="ARBA" id="ARBA00023211"/>
    </source>
</evidence>
<keyword evidence="5" id="KW-0158">Chromosome</keyword>
<evidence type="ECO:0000256" key="11">
    <source>
        <dbReference type="ARBA" id="ARBA00022839"/>
    </source>
</evidence>
<dbReference type="GO" id="GO:0000724">
    <property type="term" value="P:double-strand break repair via homologous recombination"/>
    <property type="evidence" value="ECO:0007669"/>
    <property type="project" value="TreeGrafter"/>
</dbReference>
<dbReference type="GO" id="GO:0030870">
    <property type="term" value="C:Mre11 complex"/>
    <property type="evidence" value="ECO:0007669"/>
    <property type="project" value="UniProtKB-UniRule"/>
</dbReference>
<dbReference type="Gene3D" id="3.30.110.110">
    <property type="entry name" value="Mre11, capping domain"/>
    <property type="match status" value="1"/>
</dbReference>
<keyword evidence="11 16" id="KW-0269">Exonuclease</keyword>
<evidence type="ECO:0000256" key="7">
    <source>
        <dbReference type="ARBA" id="ARBA00022723"/>
    </source>
</evidence>
<evidence type="ECO:0000256" key="17">
    <source>
        <dbReference type="PIRSR" id="PIRSR000882-1"/>
    </source>
</evidence>
<keyword evidence="13 16" id="KW-0464">Manganese</keyword>
<dbReference type="InterPro" id="IPR007281">
    <property type="entry name" value="Mre11_DNA-bd"/>
</dbReference>
<dbReference type="InterPro" id="IPR038487">
    <property type="entry name" value="Mre11_capping_dom"/>
</dbReference>
<keyword evidence="7" id="KW-0479">Metal-binding</keyword>
<evidence type="ECO:0000256" key="14">
    <source>
        <dbReference type="ARBA" id="ARBA00023242"/>
    </source>
</evidence>
<comment type="similarity">
    <text evidence="4 16 18">Belongs to the MRE11/RAD32 family.</text>
</comment>
<feature type="compositionally biased region" description="Acidic residues" evidence="19">
    <location>
        <begin position="546"/>
        <end position="558"/>
    </location>
</feature>
<evidence type="ECO:0000313" key="21">
    <source>
        <dbReference type="Proteomes" id="UP000192223"/>
    </source>
</evidence>
<keyword evidence="8 16" id="KW-0255">Endonuclease</keyword>
<name>A0A7F5RCM8_AGRPL</name>
<dbReference type="GO" id="GO:0031573">
    <property type="term" value="P:mitotic intra-S DNA damage checkpoint signaling"/>
    <property type="evidence" value="ECO:0007669"/>
    <property type="project" value="TreeGrafter"/>
</dbReference>
<comment type="cofactor">
    <cofactor evidence="1 16">
        <name>Mn(2+)</name>
        <dbReference type="ChEBI" id="CHEBI:29035"/>
    </cofactor>
</comment>
<comment type="function">
    <text evidence="16">Core component of the MRN complex, which plays a central role in double-strand break (DSB) repair, DNA recombination, maintenance of telomere integrity and meiosis. The MRN complex is involved in the repair of DNA double-strand breaks (DSBs) via homologous recombination (HR), an error-free mechanism which primarily occurs during S and G2 phases. The complex (1) mediates the end resection of damaged DNA, which generates proper single-stranded DNA, a key initial steps in HR, and is (2) required for the recruitment of other repair factors and efficient activation of ATM and ATR upon DNA damage. Within the MRN complex, MRE11 possesses both single-strand endonuclease activity and double-strand-specific 3'-5' exonuclease activity. MRE11 first endonucleolytically cleaves the 5' strand at DNA DSB ends to prevent non-homologous end joining (NHEJ) and licence HR. It then generates a single-stranded DNA gap via 3' to 5' exonucleolytic degradation, which is required for single-strand invasion and recombination.</text>
</comment>
<evidence type="ECO:0000256" key="2">
    <source>
        <dbReference type="ARBA" id="ARBA00004123"/>
    </source>
</evidence>
<proteinExistence type="inferred from homology"/>
<dbReference type="FunCoup" id="A0A7F5RCM8">
    <property type="interactions" value="1772"/>
</dbReference>
<evidence type="ECO:0000256" key="16">
    <source>
        <dbReference type="PIRNR" id="PIRNR000882"/>
    </source>
</evidence>
<evidence type="ECO:0000256" key="15">
    <source>
        <dbReference type="ARBA" id="ARBA00023254"/>
    </source>
</evidence>
<evidence type="ECO:0000256" key="3">
    <source>
        <dbReference type="ARBA" id="ARBA00004286"/>
    </source>
</evidence>
<dbReference type="FunFam" id="3.60.21.10:FF:000011">
    <property type="entry name" value="Double-strand break repair protein"/>
    <property type="match status" value="1"/>
</dbReference>
<dbReference type="InParanoid" id="A0A7F5RCM8"/>
<keyword evidence="12 16" id="KW-0234">DNA repair</keyword>
<dbReference type="PANTHER" id="PTHR10139:SF1">
    <property type="entry name" value="DOUBLE-STRAND BREAK REPAIR PROTEIN MRE11"/>
    <property type="match status" value="1"/>
</dbReference>
<keyword evidence="10 16" id="KW-0378">Hydrolase</keyword>
<dbReference type="Pfam" id="PF04152">
    <property type="entry name" value="Mre11_DNA_bind"/>
    <property type="match status" value="1"/>
</dbReference>
<keyword evidence="9 16" id="KW-0227">DNA damage</keyword>
<keyword evidence="21" id="KW-1185">Reference proteome</keyword>
<dbReference type="InterPro" id="IPR003701">
    <property type="entry name" value="Mre11"/>
</dbReference>
<dbReference type="RefSeq" id="XP_025833700.1">
    <property type="nucleotide sequence ID" value="XM_025977915.1"/>
</dbReference>
<dbReference type="InterPro" id="IPR041796">
    <property type="entry name" value="Mre11_N"/>
</dbReference>
<keyword evidence="6 16" id="KW-0540">Nuclease</keyword>
<comment type="subcellular location">
    <subcellularLocation>
        <location evidence="3">Chromosome</location>
    </subcellularLocation>
    <subcellularLocation>
        <location evidence="2 16">Nucleus</location>
    </subcellularLocation>
</comment>
<dbReference type="GO" id="GO:0000014">
    <property type="term" value="F:single-stranded DNA endodeoxyribonuclease activity"/>
    <property type="evidence" value="ECO:0007669"/>
    <property type="project" value="TreeGrafter"/>
</dbReference>
<evidence type="ECO:0000256" key="6">
    <source>
        <dbReference type="ARBA" id="ARBA00022722"/>
    </source>
</evidence>
<dbReference type="KEGG" id="apln:108737461"/>
<dbReference type="GO" id="GO:0042138">
    <property type="term" value="P:meiotic DNA double-strand break formation"/>
    <property type="evidence" value="ECO:0007669"/>
    <property type="project" value="TreeGrafter"/>
</dbReference>
<evidence type="ECO:0000256" key="1">
    <source>
        <dbReference type="ARBA" id="ARBA00001936"/>
    </source>
</evidence>
<dbReference type="Gene3D" id="3.60.21.10">
    <property type="match status" value="1"/>
</dbReference>
<dbReference type="GO" id="GO:0008296">
    <property type="term" value="F:3'-5'-DNA exonuclease activity"/>
    <property type="evidence" value="ECO:0007669"/>
    <property type="project" value="InterPro"/>
</dbReference>
<feature type="region of interest" description="Disordered" evidence="19">
    <location>
        <begin position="538"/>
        <end position="601"/>
    </location>
</feature>
<keyword evidence="14 16" id="KW-0539">Nucleus</keyword>
<sequence length="601" mass="68381">MINEEPPDEDVFKILVATDNHLGYGEKKAEIADDSFRTFEEILKLAVEHSVDFILLGGDLFHNACPSAFATYKCLDLLRKYCLGDKPVEFEFLSDQSFHFSHLSNPSVNYEDPNLNVSMPVFSIHGNHDDPVGQKQLSALDILASAGLLNYFGHWNDLTKVDVAPMLLKKGETQLAIYGMSHIKDERMGRLFLDKKVTFFKAEGDWFNLLVLHQNRYEGRGRKNFVPDSVLPEFLNLIIWGHEHECIIEPQKCKSDSNIYISQPGSSVATSLSKGECPQKHVGLLHVYKTQFKMTPIPLKTVRPFVHSEILLEIREEDNQNEYVNKTPKEYAIQQVNEAMEKLIIEAKKKATDESKNMLPFVRLVVYYADDCQNFNAIRLGLTFKDRIVNPEDAILLKRATSRNFKNKNKYEVFESEDLKKPSDWAEAVEDVVRKYFENEENGKKIKVCYAEHLLEAVRRFTDKEESESSSTFDPFDVVIDHERKETAKKVKEIAPEPRDLNNCLENLRAVRQAAEKEITTTNVGKLLDNVKLTYPTRSKSSVGSDSDEALMISDDDDGASRTINFNNKPARGRGSRGGRRGTETGRAKRRGRARGAAAFL</sequence>
<dbReference type="InterPro" id="IPR029052">
    <property type="entry name" value="Metallo-depent_PP-like"/>
</dbReference>
<dbReference type="Pfam" id="PF00149">
    <property type="entry name" value="Metallophos"/>
    <property type="match status" value="1"/>
</dbReference>
<accession>A0A7F5RCM8</accession>
<evidence type="ECO:0000256" key="10">
    <source>
        <dbReference type="ARBA" id="ARBA00022801"/>
    </source>
</evidence>
<gene>
    <name evidence="22" type="primary">LOC108737461</name>
</gene>
<dbReference type="InterPro" id="IPR004843">
    <property type="entry name" value="Calcineurin-like_PHP"/>
</dbReference>
<dbReference type="NCBIfam" id="TIGR00583">
    <property type="entry name" value="mre11"/>
    <property type="match status" value="1"/>
</dbReference>
<dbReference type="GO" id="GO:0097552">
    <property type="term" value="P:mitochondrial double-strand break repair via homologous recombination"/>
    <property type="evidence" value="ECO:0007669"/>
    <property type="project" value="TreeGrafter"/>
</dbReference>
<organism evidence="21 22">
    <name type="scientific">Agrilus planipennis</name>
    <name type="common">Emerald ash borer</name>
    <name type="synonym">Agrilus marcopoli</name>
    <dbReference type="NCBI Taxonomy" id="224129"/>
    <lineage>
        <taxon>Eukaryota</taxon>
        <taxon>Metazoa</taxon>
        <taxon>Ecdysozoa</taxon>
        <taxon>Arthropoda</taxon>
        <taxon>Hexapoda</taxon>
        <taxon>Insecta</taxon>
        <taxon>Pterygota</taxon>
        <taxon>Neoptera</taxon>
        <taxon>Endopterygota</taxon>
        <taxon>Coleoptera</taxon>
        <taxon>Polyphaga</taxon>
        <taxon>Elateriformia</taxon>
        <taxon>Buprestoidea</taxon>
        <taxon>Buprestidae</taxon>
        <taxon>Agrilinae</taxon>
        <taxon>Agrilus</taxon>
    </lineage>
</organism>
<dbReference type="PANTHER" id="PTHR10139">
    <property type="entry name" value="DOUBLE-STRAND BREAK REPAIR PROTEIN MRE11"/>
    <property type="match status" value="1"/>
</dbReference>
<evidence type="ECO:0000256" key="12">
    <source>
        <dbReference type="ARBA" id="ARBA00023204"/>
    </source>
</evidence>
<evidence type="ECO:0000256" key="5">
    <source>
        <dbReference type="ARBA" id="ARBA00022454"/>
    </source>
</evidence>
<evidence type="ECO:0000256" key="18">
    <source>
        <dbReference type="RuleBase" id="RU003447"/>
    </source>
</evidence>
<dbReference type="OrthoDB" id="30417at2759"/>
<feature type="compositionally biased region" description="Basic residues" evidence="19">
    <location>
        <begin position="571"/>
        <end position="580"/>
    </location>
</feature>
<evidence type="ECO:0000256" key="8">
    <source>
        <dbReference type="ARBA" id="ARBA00022759"/>
    </source>
</evidence>
<dbReference type="GO" id="GO:0000723">
    <property type="term" value="P:telomere maintenance"/>
    <property type="evidence" value="ECO:0007669"/>
    <property type="project" value="TreeGrafter"/>
</dbReference>
<dbReference type="GO" id="GO:0030145">
    <property type="term" value="F:manganese ion binding"/>
    <property type="evidence" value="ECO:0007669"/>
    <property type="project" value="UniProtKB-UniRule"/>
</dbReference>
<dbReference type="GO" id="GO:0035861">
    <property type="term" value="C:site of double-strand break"/>
    <property type="evidence" value="ECO:0007669"/>
    <property type="project" value="TreeGrafter"/>
</dbReference>
<dbReference type="Proteomes" id="UP000192223">
    <property type="component" value="Unplaced"/>
</dbReference>
<dbReference type="PIRSF" id="PIRSF000882">
    <property type="entry name" value="DSB_repair_MRE11"/>
    <property type="match status" value="1"/>
</dbReference>
<evidence type="ECO:0000256" key="4">
    <source>
        <dbReference type="ARBA" id="ARBA00009028"/>
    </source>
</evidence>
<evidence type="ECO:0000256" key="9">
    <source>
        <dbReference type="ARBA" id="ARBA00022763"/>
    </source>
</evidence>
<protein>
    <recommendedName>
        <fullName evidence="16">Double-strand break repair protein</fullName>
    </recommendedName>
</protein>
<reference evidence="22" key="1">
    <citation type="submission" date="2025-08" db="UniProtKB">
        <authorList>
            <consortium name="RefSeq"/>
        </authorList>
    </citation>
    <scope>IDENTIFICATION</scope>
    <source>
        <tissue evidence="22">Entire body</tissue>
    </source>
</reference>
<evidence type="ECO:0000259" key="20">
    <source>
        <dbReference type="SMART" id="SM01347"/>
    </source>
</evidence>
<feature type="domain" description="Mre11 DNA-binding" evidence="20">
    <location>
        <begin position="292"/>
        <end position="461"/>
    </location>
</feature>
<dbReference type="GeneID" id="108737461"/>
<feature type="active site" description="Proton donor" evidence="17">
    <location>
        <position position="128"/>
    </location>
</feature>
<evidence type="ECO:0000313" key="22">
    <source>
        <dbReference type="RefSeq" id="XP_025833700.1"/>
    </source>
</evidence>